<keyword evidence="2" id="KW-0229">DNA integration</keyword>
<keyword evidence="7" id="KW-1185">Reference proteome</keyword>
<dbReference type="InterPro" id="IPR013762">
    <property type="entry name" value="Integrase-like_cat_sf"/>
</dbReference>
<evidence type="ECO:0000256" key="2">
    <source>
        <dbReference type="ARBA" id="ARBA00022908"/>
    </source>
</evidence>
<evidence type="ECO:0000256" key="3">
    <source>
        <dbReference type="ARBA" id="ARBA00023125"/>
    </source>
</evidence>
<reference evidence="6 7" key="1">
    <citation type="submission" date="2021-06" db="EMBL/GenBank/DDBJ databases">
        <title>50 bacteria genomes isolated from Dapeng, Shenzhen, China.</title>
        <authorList>
            <person name="Zheng W."/>
            <person name="Yu S."/>
            <person name="Huang Y."/>
        </authorList>
    </citation>
    <scope>NUCLEOTIDE SEQUENCE [LARGE SCALE GENOMIC DNA]</scope>
    <source>
        <strain evidence="6 7">DP1N14-2</strain>
    </source>
</reference>
<organism evidence="6 7">
    <name type="scientific">Leisingera daeponensis</name>
    <dbReference type="NCBI Taxonomy" id="405746"/>
    <lineage>
        <taxon>Bacteria</taxon>
        <taxon>Pseudomonadati</taxon>
        <taxon>Pseudomonadota</taxon>
        <taxon>Alphaproteobacteria</taxon>
        <taxon>Rhodobacterales</taxon>
        <taxon>Roseobacteraceae</taxon>
        <taxon>Leisingera</taxon>
    </lineage>
</organism>
<dbReference type="RefSeq" id="WP_222507235.1">
    <property type="nucleotide sequence ID" value="NZ_JAHVJA010000001.1"/>
</dbReference>
<dbReference type="SUPFAM" id="SSF56349">
    <property type="entry name" value="DNA breaking-rejoining enzymes"/>
    <property type="match status" value="1"/>
</dbReference>
<accession>A0ABS7NAY1</accession>
<keyword evidence="3" id="KW-0238">DNA-binding</keyword>
<proteinExistence type="inferred from homology"/>
<dbReference type="PANTHER" id="PTHR30349:SF64">
    <property type="entry name" value="PROPHAGE INTEGRASE INTD-RELATED"/>
    <property type="match status" value="1"/>
</dbReference>
<dbReference type="InterPro" id="IPR050090">
    <property type="entry name" value="Tyrosine_recombinase_XerCD"/>
</dbReference>
<dbReference type="Proteomes" id="UP000766629">
    <property type="component" value="Unassembled WGS sequence"/>
</dbReference>
<evidence type="ECO:0000259" key="5">
    <source>
        <dbReference type="PROSITE" id="PS51898"/>
    </source>
</evidence>
<dbReference type="Gene3D" id="1.10.150.130">
    <property type="match status" value="1"/>
</dbReference>
<dbReference type="InterPro" id="IPR010998">
    <property type="entry name" value="Integrase_recombinase_N"/>
</dbReference>
<comment type="similarity">
    <text evidence="1">Belongs to the 'phage' integrase family.</text>
</comment>
<dbReference type="PROSITE" id="PS51898">
    <property type="entry name" value="TYR_RECOMBINASE"/>
    <property type="match status" value="1"/>
</dbReference>
<dbReference type="PANTHER" id="PTHR30349">
    <property type="entry name" value="PHAGE INTEGRASE-RELATED"/>
    <property type="match status" value="1"/>
</dbReference>
<comment type="caution">
    <text evidence="6">The sequence shown here is derived from an EMBL/GenBank/DDBJ whole genome shotgun (WGS) entry which is preliminary data.</text>
</comment>
<evidence type="ECO:0000313" key="6">
    <source>
        <dbReference type="EMBL" id="MBY6138359.1"/>
    </source>
</evidence>
<name>A0ABS7NAY1_9RHOB</name>
<gene>
    <name evidence="6" type="ORF">KUV26_02820</name>
</gene>
<protein>
    <submittedName>
        <fullName evidence="6">Tyrosine-type recombinase/integrase</fullName>
    </submittedName>
</protein>
<dbReference type="InterPro" id="IPR002104">
    <property type="entry name" value="Integrase_catalytic"/>
</dbReference>
<feature type="domain" description="Tyr recombinase" evidence="5">
    <location>
        <begin position="100"/>
        <end position="276"/>
    </location>
</feature>
<evidence type="ECO:0000256" key="1">
    <source>
        <dbReference type="ARBA" id="ARBA00008857"/>
    </source>
</evidence>
<dbReference type="EMBL" id="JAHVJA010000001">
    <property type="protein sequence ID" value="MBY6138359.1"/>
    <property type="molecule type" value="Genomic_DNA"/>
</dbReference>
<dbReference type="Gene3D" id="1.10.443.10">
    <property type="entry name" value="Intergrase catalytic core"/>
    <property type="match status" value="1"/>
</dbReference>
<evidence type="ECO:0000313" key="7">
    <source>
        <dbReference type="Proteomes" id="UP000766629"/>
    </source>
</evidence>
<sequence>MHGWSASTCKRYRTSLLQIGRTLADIFAERDEEIEEVAAWEIGLAEVTEFVELRKDAGVSVATINRDLTAFNHLMSHIKNKGWIEINPVQLFEKQGMREKLPPIVLPTEQAITRLSERAPGTLTFLPEFLHETGGRITETTMIKWSDLVGMDQPLEGHVTLTLENTKGGKVRTIALRQQAIDILLKIPRSNRSPYVFWNKTDEGYYRTAANLFWDYAQEVDFGARMHDLRHKFAIERLKEGWSVYRVQRYIGHGSVKTTERYYFRYLTQEQQEVANSDGNVGL</sequence>
<dbReference type="InterPro" id="IPR011010">
    <property type="entry name" value="DNA_brk_join_enz"/>
</dbReference>
<dbReference type="Pfam" id="PF00589">
    <property type="entry name" value="Phage_integrase"/>
    <property type="match status" value="1"/>
</dbReference>
<evidence type="ECO:0000256" key="4">
    <source>
        <dbReference type="ARBA" id="ARBA00023172"/>
    </source>
</evidence>
<keyword evidence="4" id="KW-0233">DNA recombination</keyword>